<gene>
    <name evidence="2" type="ORF">APLA_LOCUS13442</name>
</gene>
<comment type="caution">
    <text evidence="2">The sequence shown here is derived from an EMBL/GenBank/DDBJ whole genome shotgun (WGS) entry which is preliminary data.</text>
</comment>
<accession>A0A8S1B357</accession>
<evidence type="ECO:0000313" key="2">
    <source>
        <dbReference type="EMBL" id="CAB3252299.1"/>
    </source>
</evidence>
<reference evidence="2 3" key="1">
    <citation type="submission" date="2020-04" db="EMBL/GenBank/DDBJ databases">
        <authorList>
            <person name="Wallbank WR R."/>
            <person name="Pardo Diaz C."/>
            <person name="Kozak K."/>
            <person name="Martin S."/>
            <person name="Jiggins C."/>
            <person name="Moest M."/>
            <person name="Warren A I."/>
            <person name="Byers J.R.P. K."/>
            <person name="Montejo-Kovacevich G."/>
            <person name="Yen C E."/>
        </authorList>
    </citation>
    <scope>NUCLEOTIDE SEQUENCE [LARGE SCALE GENOMIC DNA]</scope>
</reference>
<keyword evidence="3" id="KW-1185">Reference proteome</keyword>
<dbReference type="Proteomes" id="UP000494106">
    <property type="component" value="Unassembled WGS sequence"/>
</dbReference>
<protein>
    <submittedName>
        <fullName evidence="2">Uncharacterized protein</fullName>
    </submittedName>
</protein>
<name>A0A8S1B357_ARCPL</name>
<dbReference type="AlphaFoldDB" id="A0A8S1B357"/>
<evidence type="ECO:0000313" key="3">
    <source>
        <dbReference type="Proteomes" id="UP000494106"/>
    </source>
</evidence>
<dbReference type="OrthoDB" id="424543at2759"/>
<dbReference type="EMBL" id="CADEBC010000555">
    <property type="protein sequence ID" value="CAB3252299.1"/>
    <property type="molecule type" value="Genomic_DNA"/>
</dbReference>
<evidence type="ECO:0000256" key="1">
    <source>
        <dbReference type="SAM" id="MobiDB-lite"/>
    </source>
</evidence>
<sequence length="113" mass="13356">MDTINDSNIWTGLETSPQGDNTTANTTMPKVKLIRRKRKLDKCYITQGINTGWMKWKDLTGALRDERMPVQVKGKVYIRRRMLDPQREDRLHAAEKRMLRSAARPHPKYLYPW</sequence>
<proteinExistence type="predicted"/>
<feature type="region of interest" description="Disordered" evidence="1">
    <location>
        <begin position="1"/>
        <end position="27"/>
    </location>
</feature>
<organism evidence="2 3">
    <name type="scientific">Arctia plantaginis</name>
    <name type="common">Wood tiger moth</name>
    <name type="synonym">Phalaena plantaginis</name>
    <dbReference type="NCBI Taxonomy" id="874455"/>
    <lineage>
        <taxon>Eukaryota</taxon>
        <taxon>Metazoa</taxon>
        <taxon>Ecdysozoa</taxon>
        <taxon>Arthropoda</taxon>
        <taxon>Hexapoda</taxon>
        <taxon>Insecta</taxon>
        <taxon>Pterygota</taxon>
        <taxon>Neoptera</taxon>
        <taxon>Endopterygota</taxon>
        <taxon>Lepidoptera</taxon>
        <taxon>Glossata</taxon>
        <taxon>Ditrysia</taxon>
        <taxon>Noctuoidea</taxon>
        <taxon>Erebidae</taxon>
        <taxon>Arctiinae</taxon>
        <taxon>Arctia</taxon>
    </lineage>
</organism>